<dbReference type="CDD" id="cd06550">
    <property type="entry name" value="TM_ABC_iron-siderophores_like"/>
    <property type="match status" value="1"/>
</dbReference>
<keyword evidence="7 8" id="KW-0472">Membrane</keyword>
<evidence type="ECO:0000256" key="5">
    <source>
        <dbReference type="ARBA" id="ARBA00022692"/>
    </source>
</evidence>
<dbReference type="PANTHER" id="PTHR30472:SF68">
    <property type="entry name" value="FERRICHROME TRANSPORT SYSTEM PERMEASE PROTEIN FHUB"/>
    <property type="match status" value="1"/>
</dbReference>
<evidence type="ECO:0000256" key="6">
    <source>
        <dbReference type="ARBA" id="ARBA00022989"/>
    </source>
</evidence>
<feature type="transmembrane region" description="Helical" evidence="8">
    <location>
        <begin position="103"/>
        <end position="122"/>
    </location>
</feature>
<dbReference type="SUPFAM" id="SSF81345">
    <property type="entry name" value="ABC transporter involved in vitamin B12 uptake, BtuC"/>
    <property type="match status" value="1"/>
</dbReference>
<sequence>MDRQVMAVGAKRHPYYRRRVLTLMVLLVFLFSVFVYSIITGSVKLSLVQVWDCLIERKHTPNETIVWDLRLPRTIVGMIVGMCLAVAGTIMQGVMRNPLADPGIIGVSSGAALMAVTITIVFPEHLAVLPIAAFVGGFITAMIVYALSWQAKGTSIGRIVLVGVAINAVVGATMSAIMLLYSDRVEAVLPWMTGVISGATMEQAKLLLMYGVPGLLLSLLAIKPIRLLRLGDDMAKLLGHHVEWSRFFLIVVSALLTGIAVSVSGMVGFIGLVIPHIVRMIVGDDERVVLPFSALAGGAFLVLADTLARSWFDPVELPVGLVLSFLGGPFFLYILYKRGGLGAFRS</sequence>
<feature type="transmembrane region" description="Helical" evidence="8">
    <location>
        <begin position="20"/>
        <end position="39"/>
    </location>
</feature>
<evidence type="ECO:0000256" key="7">
    <source>
        <dbReference type="ARBA" id="ARBA00023136"/>
    </source>
</evidence>
<keyword evidence="5 8" id="KW-0812">Transmembrane</keyword>
<feature type="transmembrane region" description="Helical" evidence="8">
    <location>
        <begin position="71"/>
        <end position="91"/>
    </location>
</feature>
<reference evidence="9 10" key="1">
    <citation type="journal article" date="2014" name="Genome Announc.">
        <title>Draft Genome Sequence of Geobacillus icigianus Strain G1w1T Isolated from Hot Springs in the Valley of Geysers, Kamchatka (Russian Federation).</title>
        <authorList>
            <person name="Bryanskaya A.V."/>
            <person name="Rozanov A.S."/>
            <person name="Logacheva M.D."/>
            <person name="Kotenko A.V."/>
            <person name="Peltek S.E."/>
        </authorList>
    </citation>
    <scope>NUCLEOTIDE SEQUENCE [LARGE SCALE GENOMIC DNA]</scope>
    <source>
        <strain evidence="9 10">G1w1</strain>
    </source>
</reference>
<dbReference type="EMBL" id="JPYA02000001">
    <property type="protein sequence ID" value="MEB3749981.1"/>
    <property type="molecule type" value="Genomic_DNA"/>
</dbReference>
<evidence type="ECO:0000256" key="3">
    <source>
        <dbReference type="ARBA" id="ARBA00022448"/>
    </source>
</evidence>
<evidence type="ECO:0000256" key="1">
    <source>
        <dbReference type="ARBA" id="ARBA00004651"/>
    </source>
</evidence>
<evidence type="ECO:0000313" key="9">
    <source>
        <dbReference type="EMBL" id="MEB3749981.1"/>
    </source>
</evidence>
<dbReference type="PANTHER" id="PTHR30472">
    <property type="entry name" value="FERRIC ENTEROBACTIN TRANSPORT SYSTEM PERMEASE PROTEIN"/>
    <property type="match status" value="1"/>
</dbReference>
<gene>
    <name evidence="9" type="ORF">EP10_000820</name>
</gene>
<evidence type="ECO:0000313" key="10">
    <source>
        <dbReference type="Proteomes" id="UP000029267"/>
    </source>
</evidence>
<feature type="transmembrane region" description="Helical" evidence="8">
    <location>
        <begin position="315"/>
        <end position="336"/>
    </location>
</feature>
<name>A0ABU6BDJ7_9BACL</name>
<keyword evidence="3" id="KW-0813">Transport</keyword>
<comment type="subcellular location">
    <subcellularLocation>
        <location evidence="1">Cell membrane</location>
        <topology evidence="1">Multi-pass membrane protein</topology>
    </subcellularLocation>
</comment>
<keyword evidence="6 8" id="KW-1133">Transmembrane helix</keyword>
<protein>
    <submittedName>
        <fullName evidence="9">Hemin transport system permease protein HmuU</fullName>
    </submittedName>
</protein>
<dbReference type="Pfam" id="PF01032">
    <property type="entry name" value="FecCD"/>
    <property type="match status" value="1"/>
</dbReference>
<feature type="transmembrane region" description="Helical" evidence="8">
    <location>
        <begin position="207"/>
        <end position="226"/>
    </location>
</feature>
<keyword evidence="4" id="KW-1003">Cell membrane</keyword>
<dbReference type="RefSeq" id="WP_033017913.1">
    <property type="nucleotide sequence ID" value="NZ_JPYA02000001.1"/>
</dbReference>
<keyword evidence="10" id="KW-1185">Reference proteome</keyword>
<comment type="similarity">
    <text evidence="2">Belongs to the binding-protein-dependent transport system permease family. FecCD subfamily.</text>
</comment>
<dbReference type="Gene3D" id="1.10.3470.10">
    <property type="entry name" value="ABC transporter involved in vitamin B12 uptake, BtuC"/>
    <property type="match status" value="1"/>
</dbReference>
<organism evidence="9 10">
    <name type="scientific">Geobacillus icigianus</name>
    <dbReference type="NCBI Taxonomy" id="1430331"/>
    <lineage>
        <taxon>Bacteria</taxon>
        <taxon>Bacillati</taxon>
        <taxon>Bacillota</taxon>
        <taxon>Bacilli</taxon>
        <taxon>Bacillales</taxon>
        <taxon>Anoxybacillaceae</taxon>
        <taxon>Geobacillus</taxon>
    </lineage>
</organism>
<dbReference type="InterPro" id="IPR037294">
    <property type="entry name" value="ABC_BtuC-like"/>
</dbReference>
<dbReference type="InterPro" id="IPR000522">
    <property type="entry name" value="ABC_transptr_permease_BtuC"/>
</dbReference>
<feature type="transmembrane region" description="Helical" evidence="8">
    <location>
        <begin position="128"/>
        <end position="147"/>
    </location>
</feature>
<feature type="transmembrane region" description="Helical" evidence="8">
    <location>
        <begin position="247"/>
        <end position="277"/>
    </location>
</feature>
<comment type="caution">
    <text evidence="9">The sequence shown here is derived from an EMBL/GenBank/DDBJ whole genome shotgun (WGS) entry which is preliminary data.</text>
</comment>
<evidence type="ECO:0000256" key="2">
    <source>
        <dbReference type="ARBA" id="ARBA00007935"/>
    </source>
</evidence>
<evidence type="ECO:0000256" key="8">
    <source>
        <dbReference type="SAM" id="Phobius"/>
    </source>
</evidence>
<dbReference type="Proteomes" id="UP000029267">
    <property type="component" value="Unassembled WGS sequence"/>
</dbReference>
<evidence type="ECO:0000256" key="4">
    <source>
        <dbReference type="ARBA" id="ARBA00022475"/>
    </source>
</evidence>
<accession>A0ABU6BDJ7</accession>
<feature type="transmembrane region" description="Helical" evidence="8">
    <location>
        <begin position="159"/>
        <end position="181"/>
    </location>
</feature>
<proteinExistence type="inferred from homology"/>